<protein>
    <submittedName>
        <fullName evidence="1">Uncharacterized protein</fullName>
    </submittedName>
</protein>
<dbReference type="KEGG" id="smo:SELMODRAFT_413956"/>
<dbReference type="HOGENOM" id="CLU_1734614_0_0_1"/>
<gene>
    <name evidence="1" type="ORF">SELMODRAFT_413956</name>
</gene>
<sequence>MAWPEASTGKQRPGILLEWMASKGVAEPGGNARNCKVSGRWSAPEHATSKWYIVPSLTHTTHTTVVRWDKEHKLMHTDAPLFVSGFGVTLPSKQASDGLVDMAAKLAEGVSRMDRHFMVMEIHWQSSQLRYVLGSVKLEKKKEWKSATPCI</sequence>
<dbReference type="EMBL" id="GL377587">
    <property type="protein sequence ID" value="EFJ25342.1"/>
    <property type="molecule type" value="Genomic_DNA"/>
</dbReference>
<dbReference type="Proteomes" id="UP000001514">
    <property type="component" value="Unassembled WGS sequence"/>
</dbReference>
<dbReference type="InParanoid" id="D8RR61"/>
<name>D8RR61_SELML</name>
<accession>D8RR61</accession>
<keyword evidence="2" id="KW-1185">Reference proteome</keyword>
<reference evidence="1 2" key="1">
    <citation type="journal article" date="2011" name="Science">
        <title>The Selaginella genome identifies genetic changes associated with the evolution of vascular plants.</title>
        <authorList>
            <person name="Banks J.A."/>
            <person name="Nishiyama T."/>
            <person name="Hasebe M."/>
            <person name="Bowman J.L."/>
            <person name="Gribskov M."/>
            <person name="dePamphilis C."/>
            <person name="Albert V.A."/>
            <person name="Aono N."/>
            <person name="Aoyama T."/>
            <person name="Ambrose B.A."/>
            <person name="Ashton N.W."/>
            <person name="Axtell M.J."/>
            <person name="Barker E."/>
            <person name="Barker M.S."/>
            <person name="Bennetzen J.L."/>
            <person name="Bonawitz N.D."/>
            <person name="Chapple C."/>
            <person name="Cheng C."/>
            <person name="Correa L.G."/>
            <person name="Dacre M."/>
            <person name="DeBarry J."/>
            <person name="Dreyer I."/>
            <person name="Elias M."/>
            <person name="Engstrom E.M."/>
            <person name="Estelle M."/>
            <person name="Feng L."/>
            <person name="Finet C."/>
            <person name="Floyd S.K."/>
            <person name="Frommer W.B."/>
            <person name="Fujita T."/>
            <person name="Gramzow L."/>
            <person name="Gutensohn M."/>
            <person name="Harholt J."/>
            <person name="Hattori M."/>
            <person name="Heyl A."/>
            <person name="Hirai T."/>
            <person name="Hiwatashi Y."/>
            <person name="Ishikawa M."/>
            <person name="Iwata M."/>
            <person name="Karol K.G."/>
            <person name="Koehler B."/>
            <person name="Kolukisaoglu U."/>
            <person name="Kubo M."/>
            <person name="Kurata T."/>
            <person name="Lalonde S."/>
            <person name="Li K."/>
            <person name="Li Y."/>
            <person name="Litt A."/>
            <person name="Lyons E."/>
            <person name="Manning G."/>
            <person name="Maruyama T."/>
            <person name="Michael T.P."/>
            <person name="Mikami K."/>
            <person name="Miyazaki S."/>
            <person name="Morinaga S."/>
            <person name="Murata T."/>
            <person name="Mueller-Roeber B."/>
            <person name="Nelson D.R."/>
            <person name="Obara M."/>
            <person name="Oguri Y."/>
            <person name="Olmstead R.G."/>
            <person name="Onodera N."/>
            <person name="Petersen B.L."/>
            <person name="Pils B."/>
            <person name="Prigge M."/>
            <person name="Rensing S.A."/>
            <person name="Riano-Pachon D.M."/>
            <person name="Roberts A.W."/>
            <person name="Sato Y."/>
            <person name="Scheller H.V."/>
            <person name="Schulz B."/>
            <person name="Schulz C."/>
            <person name="Shakirov E.V."/>
            <person name="Shibagaki N."/>
            <person name="Shinohara N."/>
            <person name="Shippen D.E."/>
            <person name="Soerensen I."/>
            <person name="Sotooka R."/>
            <person name="Sugimoto N."/>
            <person name="Sugita M."/>
            <person name="Sumikawa N."/>
            <person name="Tanurdzic M."/>
            <person name="Theissen G."/>
            <person name="Ulvskov P."/>
            <person name="Wakazuki S."/>
            <person name="Weng J.K."/>
            <person name="Willats W.W."/>
            <person name="Wipf D."/>
            <person name="Wolf P.G."/>
            <person name="Yang L."/>
            <person name="Zimmer A.D."/>
            <person name="Zhu Q."/>
            <person name="Mitros T."/>
            <person name="Hellsten U."/>
            <person name="Loque D."/>
            <person name="Otillar R."/>
            <person name="Salamov A."/>
            <person name="Schmutz J."/>
            <person name="Shapiro H."/>
            <person name="Lindquist E."/>
            <person name="Lucas S."/>
            <person name="Rokhsar D."/>
            <person name="Grigoriev I.V."/>
        </authorList>
    </citation>
    <scope>NUCLEOTIDE SEQUENCE [LARGE SCALE GENOMIC DNA]</scope>
</reference>
<organism evidence="2">
    <name type="scientific">Selaginella moellendorffii</name>
    <name type="common">Spikemoss</name>
    <dbReference type="NCBI Taxonomy" id="88036"/>
    <lineage>
        <taxon>Eukaryota</taxon>
        <taxon>Viridiplantae</taxon>
        <taxon>Streptophyta</taxon>
        <taxon>Embryophyta</taxon>
        <taxon>Tracheophyta</taxon>
        <taxon>Lycopodiopsida</taxon>
        <taxon>Selaginellales</taxon>
        <taxon>Selaginellaceae</taxon>
        <taxon>Selaginella</taxon>
    </lineage>
</organism>
<proteinExistence type="predicted"/>
<evidence type="ECO:0000313" key="2">
    <source>
        <dbReference type="Proteomes" id="UP000001514"/>
    </source>
</evidence>
<dbReference type="AlphaFoldDB" id="D8RR61"/>
<dbReference type="Gramene" id="EFJ25342">
    <property type="protein sequence ID" value="EFJ25342"/>
    <property type="gene ID" value="SELMODRAFT_413956"/>
</dbReference>
<evidence type="ECO:0000313" key="1">
    <source>
        <dbReference type="EMBL" id="EFJ25342.1"/>
    </source>
</evidence>